<dbReference type="PIRSF" id="PIRSF006181">
    <property type="entry name" value="EbsC_YbaK"/>
    <property type="match status" value="1"/>
</dbReference>
<dbReference type="PANTHER" id="PTHR30411">
    <property type="entry name" value="CYTOPLASMIC PROTEIN"/>
    <property type="match status" value="1"/>
</dbReference>
<dbReference type="HOGENOM" id="CLU_094875_3_0_9"/>
<dbReference type="eggNOG" id="COG2606">
    <property type="taxonomic scope" value="Bacteria"/>
</dbReference>
<dbReference type="GO" id="GO:0002161">
    <property type="term" value="F:aminoacyl-tRNA deacylase activity"/>
    <property type="evidence" value="ECO:0007669"/>
    <property type="project" value="InterPro"/>
</dbReference>
<dbReference type="Proteomes" id="UP000007488">
    <property type="component" value="Chromosome"/>
</dbReference>
<dbReference type="KEGG" id="sgy:Sgly_1674"/>
<keyword evidence="3 4" id="KW-0456">Lyase</keyword>
<evidence type="ECO:0000256" key="1">
    <source>
        <dbReference type="ARBA" id="ARBA00009798"/>
    </source>
</evidence>
<sequence length="164" mass="17687">MKTEDNKTADSKTNVIRILEAQNIEHEVFTYEVSDGLLDAITVAGKVGFDPDLVFKTLVTTGKNSGIYVFVIPGNCELDLKKAAQAAREKSIQMLKAKDLLSLTGYIHGGCSPIGMKKKFSTYIEEVASGYDDILVSAGKIGVQVKIKPADLIDLTGACFANLI</sequence>
<feature type="domain" description="YbaK/aminoacyl-tRNA synthetase-associated" evidence="5">
    <location>
        <begin position="42"/>
        <end position="155"/>
    </location>
</feature>
<name>F0SYD7_SYNGF</name>
<dbReference type="SUPFAM" id="SSF55826">
    <property type="entry name" value="YbaK/ProRS associated domain"/>
    <property type="match status" value="1"/>
</dbReference>
<evidence type="ECO:0000313" key="6">
    <source>
        <dbReference type="EMBL" id="ADY55972.1"/>
    </source>
</evidence>
<dbReference type="AlphaFoldDB" id="F0SYD7"/>
<reference evidence="6 7" key="1">
    <citation type="journal article" date="2011" name="Stand. Genomic Sci.">
        <title>Complete genome sequence of Syntrophobotulus glycolicus type strain (FlGlyR).</title>
        <authorList>
            <person name="Han C."/>
            <person name="Mwirichia R."/>
            <person name="Chertkov O."/>
            <person name="Held B."/>
            <person name="Lapidus A."/>
            <person name="Nolan M."/>
            <person name="Lucas S."/>
            <person name="Hammon N."/>
            <person name="Deshpande S."/>
            <person name="Cheng J.F."/>
            <person name="Tapia R."/>
            <person name="Goodwin L."/>
            <person name="Pitluck S."/>
            <person name="Huntemann M."/>
            <person name="Liolios K."/>
            <person name="Ivanova N."/>
            <person name="Pagani I."/>
            <person name="Mavromatis K."/>
            <person name="Ovchinikova G."/>
            <person name="Pati A."/>
            <person name="Chen A."/>
            <person name="Palaniappan K."/>
            <person name="Land M."/>
            <person name="Hauser L."/>
            <person name="Brambilla E.M."/>
            <person name="Rohde M."/>
            <person name="Spring S."/>
            <person name="Sikorski J."/>
            <person name="Goker M."/>
            <person name="Woyke T."/>
            <person name="Bristow J."/>
            <person name="Eisen J.A."/>
            <person name="Markowitz V."/>
            <person name="Hugenholtz P."/>
            <person name="Kyrpides N.C."/>
            <person name="Klenk H.P."/>
            <person name="Detter J.C."/>
        </authorList>
    </citation>
    <scope>NUCLEOTIDE SEQUENCE [LARGE SCALE GENOMIC DNA]</scope>
    <source>
        <strain evidence="7">DSM 8271 / FlGlyR</strain>
    </source>
</reference>
<dbReference type="EMBL" id="CP002547">
    <property type="protein sequence ID" value="ADY55972.1"/>
    <property type="molecule type" value="Genomic_DNA"/>
</dbReference>
<dbReference type="GO" id="GO:0006412">
    <property type="term" value="P:translation"/>
    <property type="evidence" value="ECO:0007669"/>
    <property type="project" value="UniProtKB-KW"/>
</dbReference>
<dbReference type="OrthoDB" id="9809296at2"/>
<dbReference type="NCBIfam" id="TIGR00011">
    <property type="entry name" value="YbaK_EbsC"/>
    <property type="match status" value="1"/>
</dbReference>
<evidence type="ECO:0000256" key="2">
    <source>
        <dbReference type="ARBA" id="ARBA00022917"/>
    </source>
</evidence>
<dbReference type="InterPro" id="IPR004369">
    <property type="entry name" value="Prolyl-tRNA_editing_YbaK/EbsC"/>
</dbReference>
<comment type="similarity">
    <text evidence="1 4">Belongs to the prolyl-tRNA editing family. YbaK/EbsC subfamily.</text>
</comment>
<dbReference type="Gene3D" id="3.90.960.10">
    <property type="entry name" value="YbaK/aminoacyl-tRNA synthetase-associated domain"/>
    <property type="match status" value="1"/>
</dbReference>
<dbReference type="InterPro" id="IPR036754">
    <property type="entry name" value="YbaK/aa-tRNA-synt-asso_dom_sf"/>
</dbReference>
<keyword evidence="2 4" id="KW-0648">Protein biosynthesis</keyword>
<accession>F0SYD7</accession>
<dbReference type="RefSeq" id="WP_013624840.1">
    <property type="nucleotide sequence ID" value="NC_015172.1"/>
</dbReference>
<dbReference type="InterPro" id="IPR007214">
    <property type="entry name" value="YbaK/aa-tRNA-synth-assoc-dom"/>
</dbReference>
<evidence type="ECO:0000256" key="4">
    <source>
        <dbReference type="PIRNR" id="PIRNR006181"/>
    </source>
</evidence>
<dbReference type="CDD" id="cd00002">
    <property type="entry name" value="YbaK_deacylase"/>
    <property type="match status" value="1"/>
</dbReference>
<dbReference type="PANTHER" id="PTHR30411:SF0">
    <property type="entry name" value="CYS-TRNA(PRO)_CYS-TRNA(CYS) DEACYLASE YBAK"/>
    <property type="match status" value="1"/>
</dbReference>
<reference evidence="7" key="2">
    <citation type="submission" date="2011-02" db="EMBL/GenBank/DDBJ databases">
        <title>The complete genome of Syntrophobotulus glycolicus DSM 8271.</title>
        <authorList>
            <person name="Lucas S."/>
            <person name="Copeland A."/>
            <person name="Lapidus A."/>
            <person name="Bruce D."/>
            <person name="Goodwin L."/>
            <person name="Pitluck S."/>
            <person name="Kyrpides N."/>
            <person name="Mavromatis K."/>
            <person name="Pagani I."/>
            <person name="Ivanova N."/>
            <person name="Mikhailova N."/>
            <person name="Chertkov O."/>
            <person name="Held B."/>
            <person name="Detter J.C."/>
            <person name="Tapia R."/>
            <person name="Han C."/>
            <person name="Land M."/>
            <person name="Hauser L."/>
            <person name="Markowitz V."/>
            <person name="Cheng J.-F."/>
            <person name="Hugenholtz P."/>
            <person name="Woyke T."/>
            <person name="Wu D."/>
            <person name="Spring S."/>
            <person name="Schroeder M."/>
            <person name="Brambilla E."/>
            <person name="Klenk H.-P."/>
            <person name="Eisen J.A."/>
        </authorList>
    </citation>
    <scope>NUCLEOTIDE SEQUENCE [LARGE SCALE GENOMIC DNA]</scope>
    <source>
        <strain evidence="7">DSM 8271 / FlGlyR</strain>
    </source>
</reference>
<evidence type="ECO:0000259" key="5">
    <source>
        <dbReference type="Pfam" id="PF04073"/>
    </source>
</evidence>
<dbReference type="EC" id="4.2.-.-" evidence="4"/>
<dbReference type="GO" id="GO:0016829">
    <property type="term" value="F:lyase activity"/>
    <property type="evidence" value="ECO:0007669"/>
    <property type="project" value="UniProtKB-KW"/>
</dbReference>
<dbReference type="STRING" id="645991.Sgly_1674"/>
<protein>
    <recommendedName>
        <fullName evidence="4">Cys-tRNA(Pro)/Cys-tRNA(Cys) deacylase</fullName>
        <ecNumber evidence="4">4.2.-.-</ecNumber>
    </recommendedName>
</protein>
<evidence type="ECO:0000313" key="7">
    <source>
        <dbReference type="Proteomes" id="UP000007488"/>
    </source>
</evidence>
<gene>
    <name evidence="6" type="ordered locus">Sgly_1674</name>
</gene>
<dbReference type="Pfam" id="PF04073">
    <property type="entry name" value="tRNA_edit"/>
    <property type="match status" value="1"/>
</dbReference>
<evidence type="ECO:0000256" key="3">
    <source>
        <dbReference type="ARBA" id="ARBA00023239"/>
    </source>
</evidence>
<proteinExistence type="inferred from homology"/>
<organism evidence="6 7">
    <name type="scientific">Syntrophobotulus glycolicus (strain DSM 8271 / FlGlyR)</name>
    <dbReference type="NCBI Taxonomy" id="645991"/>
    <lineage>
        <taxon>Bacteria</taxon>
        <taxon>Bacillati</taxon>
        <taxon>Bacillota</taxon>
        <taxon>Clostridia</taxon>
        <taxon>Eubacteriales</taxon>
        <taxon>Desulfitobacteriaceae</taxon>
        <taxon>Syntrophobotulus</taxon>
    </lineage>
</organism>
<keyword evidence="7" id="KW-1185">Reference proteome</keyword>